<feature type="compositionally biased region" description="Low complexity" evidence="1">
    <location>
        <begin position="73"/>
        <end position="87"/>
    </location>
</feature>
<dbReference type="AlphaFoldDB" id="A0A167KE74"/>
<name>A0A167KE74_CALVF</name>
<evidence type="ECO:0000256" key="1">
    <source>
        <dbReference type="SAM" id="MobiDB-lite"/>
    </source>
</evidence>
<protein>
    <submittedName>
        <fullName evidence="2">Uncharacterized protein</fullName>
    </submittedName>
</protein>
<proteinExistence type="predicted"/>
<dbReference type="EMBL" id="KV417294">
    <property type="protein sequence ID" value="KZO94551.1"/>
    <property type="molecule type" value="Genomic_DNA"/>
</dbReference>
<sequence>MSYSRIPSSSTEALLPQKPQKDYFSTVASMQGSIGITGQTPLPPQPKPVSEKTHFWSRKDKSEAPPQRKENKPQPQRQPKQPGGIPQMSREEALALLMDKYGMASIQLGARSGRM</sequence>
<gene>
    <name evidence="2" type="ORF">CALVIDRAFT_556324</name>
</gene>
<feature type="region of interest" description="Disordered" evidence="1">
    <location>
        <begin position="32"/>
        <end position="90"/>
    </location>
</feature>
<feature type="compositionally biased region" description="Basic and acidic residues" evidence="1">
    <location>
        <begin position="49"/>
        <end position="72"/>
    </location>
</feature>
<dbReference type="Proteomes" id="UP000076738">
    <property type="component" value="Unassembled WGS sequence"/>
</dbReference>
<reference evidence="2 3" key="1">
    <citation type="journal article" date="2016" name="Mol. Biol. Evol.">
        <title>Comparative Genomics of Early-Diverging Mushroom-Forming Fungi Provides Insights into the Origins of Lignocellulose Decay Capabilities.</title>
        <authorList>
            <person name="Nagy L.G."/>
            <person name="Riley R."/>
            <person name="Tritt A."/>
            <person name="Adam C."/>
            <person name="Daum C."/>
            <person name="Floudas D."/>
            <person name="Sun H."/>
            <person name="Yadav J.S."/>
            <person name="Pangilinan J."/>
            <person name="Larsson K.H."/>
            <person name="Matsuura K."/>
            <person name="Barry K."/>
            <person name="Labutti K."/>
            <person name="Kuo R."/>
            <person name="Ohm R.A."/>
            <person name="Bhattacharya S.S."/>
            <person name="Shirouzu T."/>
            <person name="Yoshinaga Y."/>
            <person name="Martin F.M."/>
            <person name="Grigoriev I.V."/>
            <person name="Hibbett D.S."/>
        </authorList>
    </citation>
    <scope>NUCLEOTIDE SEQUENCE [LARGE SCALE GENOMIC DNA]</scope>
    <source>
        <strain evidence="2 3">TUFC12733</strain>
    </source>
</reference>
<evidence type="ECO:0000313" key="3">
    <source>
        <dbReference type="Proteomes" id="UP000076738"/>
    </source>
</evidence>
<dbReference type="OrthoDB" id="3358886at2759"/>
<evidence type="ECO:0000313" key="2">
    <source>
        <dbReference type="EMBL" id="KZO94551.1"/>
    </source>
</evidence>
<accession>A0A167KE74</accession>
<keyword evidence="3" id="KW-1185">Reference proteome</keyword>
<organism evidence="2 3">
    <name type="scientific">Calocera viscosa (strain TUFC12733)</name>
    <dbReference type="NCBI Taxonomy" id="1330018"/>
    <lineage>
        <taxon>Eukaryota</taxon>
        <taxon>Fungi</taxon>
        <taxon>Dikarya</taxon>
        <taxon>Basidiomycota</taxon>
        <taxon>Agaricomycotina</taxon>
        <taxon>Dacrymycetes</taxon>
        <taxon>Dacrymycetales</taxon>
        <taxon>Dacrymycetaceae</taxon>
        <taxon>Calocera</taxon>
    </lineage>
</organism>